<dbReference type="AlphaFoldDB" id="A0A2I0U610"/>
<keyword evidence="1" id="KW-0808">Transferase</keyword>
<evidence type="ECO:0000313" key="1">
    <source>
        <dbReference type="EMBL" id="PKU41530.1"/>
    </source>
</evidence>
<reference evidence="2" key="1">
    <citation type="submission" date="2017-11" db="EMBL/GenBank/DDBJ databases">
        <authorList>
            <person name="Lima N.C."/>
            <person name="Parody-Merino A.M."/>
            <person name="Battley P.F."/>
            <person name="Fidler A.E."/>
            <person name="Prosdocimi F."/>
        </authorList>
    </citation>
    <scope>NUCLEOTIDE SEQUENCE [LARGE SCALE GENOMIC DNA]</scope>
</reference>
<accession>A0A2I0U610</accession>
<keyword evidence="1" id="KW-0695">RNA-directed DNA polymerase</keyword>
<evidence type="ECO:0000313" key="2">
    <source>
        <dbReference type="Proteomes" id="UP000233556"/>
    </source>
</evidence>
<dbReference type="Proteomes" id="UP000233556">
    <property type="component" value="Unassembled WGS sequence"/>
</dbReference>
<dbReference type="PANTHER" id="PTHR33332">
    <property type="entry name" value="REVERSE TRANSCRIPTASE DOMAIN-CONTAINING PROTEIN"/>
    <property type="match status" value="1"/>
</dbReference>
<reference evidence="2" key="2">
    <citation type="submission" date="2017-12" db="EMBL/GenBank/DDBJ databases">
        <title>Genome sequence of the Bar-tailed Godwit (Limosa lapponica baueri).</title>
        <authorList>
            <person name="Lima N.C.B."/>
            <person name="Parody-Merino A.M."/>
            <person name="Battley P.F."/>
            <person name="Fidler A.E."/>
            <person name="Prosdocimi F."/>
        </authorList>
    </citation>
    <scope>NUCLEOTIDE SEQUENCE [LARGE SCALE GENOMIC DNA]</scope>
</reference>
<proteinExistence type="predicted"/>
<keyword evidence="2" id="KW-1185">Reference proteome</keyword>
<name>A0A2I0U610_LIMLA</name>
<dbReference type="GO" id="GO:0003964">
    <property type="term" value="F:RNA-directed DNA polymerase activity"/>
    <property type="evidence" value="ECO:0007669"/>
    <property type="project" value="UniProtKB-KW"/>
</dbReference>
<organism evidence="1 2">
    <name type="scientific">Limosa lapponica baueri</name>
    <dbReference type="NCBI Taxonomy" id="1758121"/>
    <lineage>
        <taxon>Eukaryota</taxon>
        <taxon>Metazoa</taxon>
        <taxon>Chordata</taxon>
        <taxon>Craniata</taxon>
        <taxon>Vertebrata</taxon>
        <taxon>Euteleostomi</taxon>
        <taxon>Archelosauria</taxon>
        <taxon>Archosauria</taxon>
        <taxon>Dinosauria</taxon>
        <taxon>Saurischia</taxon>
        <taxon>Theropoda</taxon>
        <taxon>Coelurosauria</taxon>
        <taxon>Aves</taxon>
        <taxon>Neognathae</taxon>
        <taxon>Neoaves</taxon>
        <taxon>Charadriiformes</taxon>
        <taxon>Scolopacidae</taxon>
        <taxon>Limosa</taxon>
    </lineage>
</organism>
<dbReference type="EMBL" id="KZ506106">
    <property type="protein sequence ID" value="PKU41530.1"/>
    <property type="molecule type" value="Genomic_DNA"/>
</dbReference>
<sequence>MEKGSSLVWTQELLQLLAWRPGITPRQDVFSSSLQGDLHETGTDNGNAIYVLLPSNLDLDRLDQWAKDNGMRFNKAKCQVLHFGHNNPRQCYRLGEEWLDSCPAERDLGVLVDSRLSMSQQCAQVAKKANSILACIRNSVASRSSDRAPVLSTGEASP</sequence>
<gene>
    <name evidence="1" type="ORF">llap_8166</name>
</gene>
<protein>
    <submittedName>
        <fullName evidence="1">Rna-directed dna polymerase from mobile element jockey-like</fullName>
    </submittedName>
</protein>
<keyword evidence="1" id="KW-0548">Nucleotidyltransferase</keyword>